<proteinExistence type="predicted"/>
<accession>A0A0G4B3L1</accession>
<protein>
    <submittedName>
        <fullName evidence="1">Uncharacterized protein</fullName>
    </submittedName>
</protein>
<dbReference type="Proteomes" id="UP000035648">
    <property type="component" value="Chromosome"/>
</dbReference>
<organism evidence="1 2">
    <name type="scientific">Berkelbacteria bacterium GW2011_GWE1_39_12</name>
    <dbReference type="NCBI Taxonomy" id="1618337"/>
    <lineage>
        <taxon>Bacteria</taxon>
        <taxon>Candidatus Berkelbacteria</taxon>
    </lineage>
</organism>
<evidence type="ECO:0000313" key="1">
    <source>
        <dbReference type="EMBL" id="AKM82160.1"/>
    </source>
</evidence>
<dbReference type="KEGG" id="bbgw:UT28_C0001G0351"/>
<evidence type="ECO:0000313" key="2">
    <source>
        <dbReference type="Proteomes" id="UP000035648"/>
    </source>
</evidence>
<dbReference type="AlphaFoldDB" id="A0A0G4B3L1"/>
<name>A0A0G4B3L1_9BACT</name>
<sequence length="63" mass="6788">MFGRNKKKPEQQLVEELQKKLSGTHIPGVENGLQGNFLKAAIASGAISVPGWVIDSKGDLEKV</sequence>
<reference evidence="1 2" key="1">
    <citation type="journal article" date="2015" name="Nature">
        <title>rRNA introns, odd ribosomes, and small enigmatic genomes across a large radiation of phyla.</title>
        <authorList>
            <person name="Brown C.T."/>
            <person name="Hug L.A."/>
            <person name="Thomas B.C."/>
            <person name="Sharon I."/>
            <person name="Castelle C.J."/>
            <person name="Singh A."/>
            <person name="Wilkins M.J."/>
            <person name="Williams K.H."/>
            <person name="Banfield J.F."/>
        </authorList>
    </citation>
    <scope>NUCLEOTIDE SEQUENCE [LARGE SCALE GENOMIC DNA]</scope>
</reference>
<gene>
    <name evidence="1" type="ORF">UT28_C0001G0351</name>
</gene>
<dbReference type="EMBL" id="CP011213">
    <property type="protein sequence ID" value="AKM82160.1"/>
    <property type="molecule type" value="Genomic_DNA"/>
</dbReference>